<dbReference type="PANTHER" id="PTHR42814:SF3">
    <property type="entry name" value="BETA-N-ACETYLHEXOSAMINIDASE"/>
    <property type="match status" value="1"/>
</dbReference>
<evidence type="ECO:0000259" key="2">
    <source>
        <dbReference type="Pfam" id="PF13193"/>
    </source>
</evidence>
<dbReference type="AlphaFoldDB" id="A0A913YI65"/>
<dbReference type="InterPro" id="IPR025110">
    <property type="entry name" value="AMP-bd_C"/>
</dbReference>
<evidence type="ECO:0000313" key="3">
    <source>
        <dbReference type="EnsemblMetazoa" id="XP_028514708.1"/>
    </source>
</evidence>
<proteinExistence type="predicted"/>
<name>A0A913YI65_EXADI</name>
<dbReference type="InterPro" id="IPR042099">
    <property type="entry name" value="ANL_N_sf"/>
</dbReference>
<accession>A0A913YI65</accession>
<dbReference type="InterPro" id="IPR045851">
    <property type="entry name" value="AMP-bd_C_sf"/>
</dbReference>
<dbReference type="Proteomes" id="UP000887567">
    <property type="component" value="Unplaced"/>
</dbReference>
<dbReference type="Pfam" id="PF00501">
    <property type="entry name" value="AMP-binding"/>
    <property type="match status" value="1"/>
</dbReference>
<dbReference type="OrthoDB" id="10253869at2759"/>
<dbReference type="Gene3D" id="3.40.50.12780">
    <property type="entry name" value="N-terminal domain of ligase-like"/>
    <property type="match status" value="1"/>
</dbReference>
<dbReference type="PANTHER" id="PTHR42814">
    <property type="entry name" value="AMP-BINDING DOMAIN-CONTAINING PROTEIN"/>
    <property type="match status" value="1"/>
</dbReference>
<sequence>MYSATPTTYQEYDTMSRSLAAGLLEIGVGRGDRVLVLLPSYVEFVLFHLALNRIGAIMLASEENRYSAVCGTSQLACVIARVAPTIINNDKVISEIKKALHQNMLKAAILVGSDADADLVDHPKAYTHQRLYAMSDSNPKSAENVRNAETKVQMDDPCLVIFTSGSTVLKPIEHDHHGYVNGKLPKPIEITHHGYVNGILATADILEMTQETIYFNDFPFFCSSGVENSIGACIVIGLTYVAFPPKRDICGRRIMTMMRIIQEESVTQVNFLLHMLHEIVPHKKEIIAMNLKTLKFINTGGQPTPLPLIKTMHGIWPNIEFLNCYGTTEVPSIAVQKIGKEGLDSKDYGIMRVVPGLEIKIVNKEGELVPTGEKGDICLRSSFVSFCNWDYTNPGLIGDLVHAKKKSNGWHSSKDVGVVVNQNCIRLLGRLKFMINVAGDSIPPVFVESKLQEHPDVNKVCVVGVPDKRLYQKMCACFVLKQRHHDDRNDLSEQLDQWINNKFSESSSGLFHKPHHYVFLDSFPLTPTGKVNRKELRDIAIKELGLI</sequence>
<dbReference type="RefSeq" id="XP_028514708.1">
    <property type="nucleotide sequence ID" value="XM_028658907.1"/>
</dbReference>
<reference evidence="3" key="1">
    <citation type="submission" date="2022-11" db="UniProtKB">
        <authorList>
            <consortium name="EnsemblMetazoa"/>
        </authorList>
    </citation>
    <scope>IDENTIFICATION</scope>
</reference>
<dbReference type="GeneID" id="110239533"/>
<organism evidence="3 4">
    <name type="scientific">Exaiptasia diaphana</name>
    <name type="common">Tropical sea anemone</name>
    <name type="synonym">Aiptasia pulchella</name>
    <dbReference type="NCBI Taxonomy" id="2652724"/>
    <lineage>
        <taxon>Eukaryota</taxon>
        <taxon>Metazoa</taxon>
        <taxon>Cnidaria</taxon>
        <taxon>Anthozoa</taxon>
        <taxon>Hexacorallia</taxon>
        <taxon>Actiniaria</taxon>
        <taxon>Aiptasiidae</taxon>
        <taxon>Exaiptasia</taxon>
    </lineage>
</organism>
<dbReference type="CDD" id="cd04433">
    <property type="entry name" value="AFD_class_I"/>
    <property type="match status" value="1"/>
</dbReference>
<protein>
    <submittedName>
        <fullName evidence="3">Uncharacterized protein</fullName>
    </submittedName>
</protein>
<dbReference type="Gene3D" id="3.30.300.30">
    <property type="match status" value="1"/>
</dbReference>
<dbReference type="EnsemblMetazoa" id="XM_028658907.1">
    <property type="protein sequence ID" value="XP_028514708.1"/>
    <property type="gene ID" value="LOC110239533"/>
</dbReference>
<evidence type="ECO:0000313" key="4">
    <source>
        <dbReference type="Proteomes" id="UP000887567"/>
    </source>
</evidence>
<evidence type="ECO:0000259" key="1">
    <source>
        <dbReference type="Pfam" id="PF00501"/>
    </source>
</evidence>
<feature type="domain" description="AMP-dependent synthetase/ligase" evidence="1">
    <location>
        <begin position="6"/>
        <end position="384"/>
    </location>
</feature>
<dbReference type="SUPFAM" id="SSF56801">
    <property type="entry name" value="Acetyl-CoA synthetase-like"/>
    <property type="match status" value="1"/>
</dbReference>
<keyword evidence="4" id="KW-1185">Reference proteome</keyword>
<feature type="domain" description="AMP-binding enzyme C-terminal" evidence="2">
    <location>
        <begin position="447"/>
        <end position="530"/>
    </location>
</feature>
<dbReference type="Pfam" id="PF13193">
    <property type="entry name" value="AMP-binding_C"/>
    <property type="match status" value="1"/>
</dbReference>
<dbReference type="InterPro" id="IPR000873">
    <property type="entry name" value="AMP-dep_synth/lig_dom"/>
</dbReference>